<evidence type="ECO:0000313" key="1">
    <source>
        <dbReference type="EMBL" id="GAQ89619.1"/>
    </source>
</evidence>
<gene>
    <name evidence="1" type="ORF">KFL_005430040</name>
</gene>
<keyword evidence="2" id="KW-1185">Reference proteome</keyword>
<name>A0A1Y1IJJ2_KLENI</name>
<protein>
    <submittedName>
        <fullName evidence="1">Uncharacterized protein</fullName>
    </submittedName>
</protein>
<organism evidence="1 2">
    <name type="scientific">Klebsormidium nitens</name>
    <name type="common">Green alga</name>
    <name type="synonym">Ulothrix nitens</name>
    <dbReference type="NCBI Taxonomy" id="105231"/>
    <lineage>
        <taxon>Eukaryota</taxon>
        <taxon>Viridiplantae</taxon>
        <taxon>Streptophyta</taxon>
        <taxon>Klebsormidiophyceae</taxon>
        <taxon>Klebsormidiales</taxon>
        <taxon>Klebsormidiaceae</taxon>
        <taxon>Klebsormidium</taxon>
    </lineage>
</organism>
<dbReference type="EMBL" id="DF237492">
    <property type="protein sequence ID" value="GAQ89619.1"/>
    <property type="molecule type" value="Genomic_DNA"/>
</dbReference>
<evidence type="ECO:0000313" key="2">
    <source>
        <dbReference type="Proteomes" id="UP000054558"/>
    </source>
</evidence>
<dbReference type="AlphaFoldDB" id="A0A1Y1IJJ2"/>
<accession>A0A1Y1IJJ2</accession>
<reference evidence="1 2" key="1">
    <citation type="journal article" date="2014" name="Nat. Commun.">
        <title>Klebsormidium flaccidum genome reveals primary factors for plant terrestrial adaptation.</title>
        <authorList>
            <person name="Hori K."/>
            <person name="Maruyama F."/>
            <person name="Fujisawa T."/>
            <person name="Togashi T."/>
            <person name="Yamamoto N."/>
            <person name="Seo M."/>
            <person name="Sato S."/>
            <person name="Yamada T."/>
            <person name="Mori H."/>
            <person name="Tajima N."/>
            <person name="Moriyama T."/>
            <person name="Ikeuchi M."/>
            <person name="Watanabe M."/>
            <person name="Wada H."/>
            <person name="Kobayashi K."/>
            <person name="Saito M."/>
            <person name="Masuda T."/>
            <person name="Sasaki-Sekimoto Y."/>
            <person name="Mashiguchi K."/>
            <person name="Awai K."/>
            <person name="Shimojima M."/>
            <person name="Masuda S."/>
            <person name="Iwai M."/>
            <person name="Nobusawa T."/>
            <person name="Narise T."/>
            <person name="Kondo S."/>
            <person name="Saito H."/>
            <person name="Sato R."/>
            <person name="Murakawa M."/>
            <person name="Ihara Y."/>
            <person name="Oshima-Yamada Y."/>
            <person name="Ohtaka K."/>
            <person name="Satoh M."/>
            <person name="Sonobe K."/>
            <person name="Ishii M."/>
            <person name="Ohtani R."/>
            <person name="Kanamori-Sato M."/>
            <person name="Honoki R."/>
            <person name="Miyazaki D."/>
            <person name="Mochizuki H."/>
            <person name="Umetsu J."/>
            <person name="Higashi K."/>
            <person name="Shibata D."/>
            <person name="Kamiya Y."/>
            <person name="Sato N."/>
            <person name="Nakamura Y."/>
            <person name="Tabata S."/>
            <person name="Ida S."/>
            <person name="Kurokawa K."/>
            <person name="Ohta H."/>
        </authorList>
    </citation>
    <scope>NUCLEOTIDE SEQUENCE [LARGE SCALE GENOMIC DNA]</scope>
    <source>
        <strain evidence="1 2">NIES-2285</strain>
    </source>
</reference>
<proteinExistence type="predicted"/>
<dbReference type="Proteomes" id="UP000054558">
    <property type="component" value="Unassembled WGS sequence"/>
</dbReference>
<sequence length="150" mass="16284">MMTSARVALPTPAFQSVDMPYTFSQEGGDGHHHVKVFVRVEATSAELVTHAHFASLKPGWGQFDAAGEEMEVGPFSKRSILSPARLNHYRTRSLQEWTTKVNKRSSGSQGNVGNVYGAIDSLDDLRGAITLPDAKDSAVLDNIIARQGCL</sequence>